<dbReference type="EMBL" id="QEAQ01000020">
    <property type="protein sequence ID" value="TPX59930.1"/>
    <property type="molecule type" value="Genomic_DNA"/>
</dbReference>
<organism evidence="3 4">
    <name type="scientific">Powellomyces hirtus</name>
    <dbReference type="NCBI Taxonomy" id="109895"/>
    <lineage>
        <taxon>Eukaryota</taxon>
        <taxon>Fungi</taxon>
        <taxon>Fungi incertae sedis</taxon>
        <taxon>Chytridiomycota</taxon>
        <taxon>Chytridiomycota incertae sedis</taxon>
        <taxon>Chytridiomycetes</taxon>
        <taxon>Spizellomycetales</taxon>
        <taxon>Powellomycetaceae</taxon>
        <taxon>Powellomyces</taxon>
    </lineage>
</organism>
<reference evidence="3 4" key="1">
    <citation type="journal article" date="2019" name="Sci. Rep.">
        <title>Comparative genomics of chytrid fungi reveal insights into the obligate biotrophic and pathogenic lifestyle of Synchytrium endobioticum.</title>
        <authorList>
            <person name="van de Vossenberg B.T.L.H."/>
            <person name="Warris S."/>
            <person name="Nguyen H.D.T."/>
            <person name="van Gent-Pelzer M.P.E."/>
            <person name="Joly D.L."/>
            <person name="van de Geest H.C."/>
            <person name="Bonants P.J.M."/>
            <person name="Smith D.S."/>
            <person name="Levesque C.A."/>
            <person name="van der Lee T.A.J."/>
        </authorList>
    </citation>
    <scope>NUCLEOTIDE SEQUENCE [LARGE SCALE GENOMIC DNA]</scope>
    <source>
        <strain evidence="3 4">CBS 809.83</strain>
    </source>
</reference>
<proteinExistence type="inferred from homology"/>
<comment type="caution">
    <text evidence="3">The sequence shown here is derived from an EMBL/GenBank/DDBJ whole genome shotgun (WGS) entry which is preliminary data.</text>
</comment>
<dbReference type="InterPro" id="IPR007736">
    <property type="entry name" value="Caleosin-related"/>
</dbReference>
<keyword evidence="2" id="KW-0472">Membrane</keyword>
<evidence type="ECO:0000256" key="1">
    <source>
        <dbReference type="ARBA" id="ARBA00006765"/>
    </source>
</evidence>
<comment type="similarity">
    <text evidence="1">Belongs to the caleosin family.</text>
</comment>
<keyword evidence="2" id="KW-0812">Transmembrane</keyword>
<evidence type="ECO:0000313" key="3">
    <source>
        <dbReference type="EMBL" id="TPX59930.1"/>
    </source>
</evidence>
<dbReference type="GO" id="GO:0004497">
    <property type="term" value="F:monooxygenase activity"/>
    <property type="evidence" value="ECO:0007669"/>
    <property type="project" value="TreeGrafter"/>
</dbReference>
<dbReference type="STRING" id="109895.A0A507EA50"/>
<dbReference type="PANTHER" id="PTHR31495:SF0">
    <property type="entry name" value="BINDING PROTEIN CALEOSIN, PUTATIVE (AFU_ORTHOLOGUE AFUA_5G13750)-RELATED"/>
    <property type="match status" value="1"/>
</dbReference>
<name>A0A507EA50_9FUNG</name>
<dbReference type="SUPFAM" id="SSF47473">
    <property type="entry name" value="EF-hand"/>
    <property type="match status" value="1"/>
</dbReference>
<protein>
    <submittedName>
        <fullName evidence="3">Plant seed peroxygenase</fullName>
    </submittedName>
</protein>
<feature type="transmembrane region" description="Helical" evidence="2">
    <location>
        <begin position="101"/>
        <end position="125"/>
    </location>
</feature>
<accession>A0A507EA50</accession>
<evidence type="ECO:0000313" key="4">
    <source>
        <dbReference type="Proteomes" id="UP000318582"/>
    </source>
</evidence>
<evidence type="ECO:0000256" key="2">
    <source>
        <dbReference type="SAM" id="Phobius"/>
    </source>
</evidence>
<dbReference type="Pfam" id="PF05042">
    <property type="entry name" value="Caleosin"/>
    <property type="match status" value="1"/>
</dbReference>
<dbReference type="InterPro" id="IPR011992">
    <property type="entry name" value="EF-hand-dom_pair"/>
</dbReference>
<keyword evidence="4" id="KW-1185">Reference proteome</keyword>
<dbReference type="GO" id="GO:0005509">
    <property type="term" value="F:calcium ion binding"/>
    <property type="evidence" value="ECO:0007669"/>
    <property type="project" value="TreeGrafter"/>
</dbReference>
<dbReference type="Proteomes" id="UP000318582">
    <property type="component" value="Unassembled WGS sequence"/>
</dbReference>
<gene>
    <name evidence="3" type="ORF">PhCBS80983_g02166</name>
</gene>
<dbReference type="PANTHER" id="PTHR31495">
    <property type="entry name" value="PEROXYGENASE 3-RELATED"/>
    <property type="match status" value="1"/>
</dbReference>
<sequence length="283" mass="32200">MTSVQPEGVSAITKETQMSTNRSADTIVTTVAKCPPTSQYPVPKNLDAVIPNPGVPRADIAPSAEFPQGSPDGKRDLTVMEQHIEFFDRNKDGIIWPYETYLGFYAIGFNFLFCIMAVFVIHGGFSYPSLDSYIPHPGFPIYIKNIHRCKHGSDTGTYDTEGRYIPQRFEEIFSKFDRGKKGGLTLGDIFYMTNEIRNVMDFFGMFANKFEWVTLWLLCKNQDGLVTKDEIRRCYDGTLFYHIERTLNQKKAEKKQARLEMKNAAIEQAKTKTKAVINKVKAT</sequence>
<dbReference type="AlphaFoldDB" id="A0A507EA50"/>
<keyword evidence="2" id="KW-1133">Transmembrane helix</keyword>